<gene>
    <name evidence="1" type="ORF">CITCOLO1_LOCUS14742</name>
</gene>
<evidence type="ECO:0000313" key="2">
    <source>
        <dbReference type="Proteomes" id="UP001642487"/>
    </source>
</evidence>
<organism evidence="1 2">
    <name type="scientific">Citrullus colocynthis</name>
    <name type="common">colocynth</name>
    <dbReference type="NCBI Taxonomy" id="252529"/>
    <lineage>
        <taxon>Eukaryota</taxon>
        <taxon>Viridiplantae</taxon>
        <taxon>Streptophyta</taxon>
        <taxon>Embryophyta</taxon>
        <taxon>Tracheophyta</taxon>
        <taxon>Spermatophyta</taxon>
        <taxon>Magnoliopsida</taxon>
        <taxon>eudicotyledons</taxon>
        <taxon>Gunneridae</taxon>
        <taxon>Pentapetalae</taxon>
        <taxon>rosids</taxon>
        <taxon>fabids</taxon>
        <taxon>Cucurbitales</taxon>
        <taxon>Cucurbitaceae</taxon>
        <taxon>Benincaseae</taxon>
        <taxon>Citrullus</taxon>
    </lineage>
</organism>
<name>A0ABP0YQC5_9ROSI</name>
<accession>A0ABP0YQC5</accession>
<sequence>MAVFSENLLKIGRFDEGKEFLFLLHLKWRNRASQLQFMGFHGGLKRISLKPIMVFSPYIAADIETGEIVQRRSRKKVIAENRRVEMRNLWERIALKLKLSVG</sequence>
<evidence type="ECO:0000313" key="1">
    <source>
        <dbReference type="EMBL" id="CAK9322591.1"/>
    </source>
</evidence>
<dbReference type="EMBL" id="OZ021739">
    <property type="protein sequence ID" value="CAK9322591.1"/>
    <property type="molecule type" value="Genomic_DNA"/>
</dbReference>
<protein>
    <submittedName>
        <fullName evidence="1">Uncharacterized protein</fullName>
    </submittedName>
</protein>
<proteinExistence type="predicted"/>
<reference evidence="1 2" key="1">
    <citation type="submission" date="2024-03" db="EMBL/GenBank/DDBJ databases">
        <authorList>
            <person name="Gkanogiannis A."/>
            <person name="Becerra Lopez-Lavalle L."/>
        </authorList>
    </citation>
    <scope>NUCLEOTIDE SEQUENCE [LARGE SCALE GENOMIC DNA]</scope>
</reference>
<keyword evidence="2" id="KW-1185">Reference proteome</keyword>
<dbReference type="Proteomes" id="UP001642487">
    <property type="component" value="Chromosome 5"/>
</dbReference>